<feature type="domain" description="Orn/Lys/Arg decarboxylases family 1 pyridoxal-P attachment site" evidence="6">
    <location>
        <begin position="9"/>
        <end position="303"/>
    </location>
</feature>
<dbReference type="Pfam" id="PF01276">
    <property type="entry name" value="OKR_DC_1"/>
    <property type="match status" value="2"/>
</dbReference>
<dbReference type="STRING" id="635013.TherJR_0084"/>
<organism evidence="8 9">
    <name type="scientific">Thermincola potens (strain JR)</name>
    <dbReference type="NCBI Taxonomy" id="635013"/>
    <lineage>
        <taxon>Bacteria</taxon>
        <taxon>Bacillati</taxon>
        <taxon>Bacillota</taxon>
        <taxon>Clostridia</taxon>
        <taxon>Eubacteriales</taxon>
        <taxon>Thermincolaceae</taxon>
        <taxon>Thermincola</taxon>
    </lineage>
</organism>
<evidence type="ECO:0000313" key="9">
    <source>
        <dbReference type="Proteomes" id="UP000002377"/>
    </source>
</evidence>
<dbReference type="InterPro" id="IPR052357">
    <property type="entry name" value="Orn_Lys_Arg_decarboxylase-I"/>
</dbReference>
<comment type="similarity">
    <text evidence="2">Belongs to the Orn/Lys/Arg decarboxylase class-I family.</text>
</comment>
<name>D5X8Y0_THEPJ</name>
<evidence type="ECO:0000256" key="3">
    <source>
        <dbReference type="ARBA" id="ARBA00022793"/>
    </source>
</evidence>
<dbReference type="Proteomes" id="UP000002377">
    <property type="component" value="Chromosome"/>
</dbReference>
<dbReference type="InterPro" id="IPR015421">
    <property type="entry name" value="PyrdxlP-dep_Trfase_major"/>
</dbReference>
<feature type="domain" description="Orn/Lys/Arg decarboxylases family 1 pyridoxal-P attachment site" evidence="6">
    <location>
        <begin position="314"/>
        <end position="363"/>
    </location>
</feature>
<feature type="domain" description="Orn/Lys/Arg decarboxylase C-terminal" evidence="7">
    <location>
        <begin position="388"/>
        <end position="455"/>
    </location>
</feature>
<dbReference type="Pfam" id="PF03711">
    <property type="entry name" value="OKR_DC_1_C"/>
    <property type="match status" value="1"/>
</dbReference>
<keyword evidence="3" id="KW-0210">Decarboxylase</keyword>
<dbReference type="GO" id="GO:0016831">
    <property type="term" value="F:carboxy-lyase activity"/>
    <property type="evidence" value="ECO:0007669"/>
    <property type="project" value="UniProtKB-KW"/>
</dbReference>
<dbReference type="InterPro" id="IPR015424">
    <property type="entry name" value="PyrdxlP-dep_Trfase"/>
</dbReference>
<dbReference type="PANTHER" id="PTHR43277">
    <property type="entry name" value="ARGININE DECARBOXYLASE"/>
    <property type="match status" value="1"/>
</dbReference>
<dbReference type="EMBL" id="CP002028">
    <property type="protein sequence ID" value="ADG80980.1"/>
    <property type="molecule type" value="Genomic_DNA"/>
</dbReference>
<evidence type="ECO:0000256" key="1">
    <source>
        <dbReference type="ARBA" id="ARBA00001933"/>
    </source>
</evidence>
<protein>
    <submittedName>
        <fullName evidence="8">Orn/Lys/Arg decarboxylase major region</fullName>
    </submittedName>
</protein>
<dbReference type="HOGENOM" id="CLU_025925_2_1_9"/>
<gene>
    <name evidence="8" type="ordered locus">TherJR_0084</name>
</gene>
<dbReference type="OrthoDB" id="9815233at2"/>
<dbReference type="AlphaFoldDB" id="D5X8Y0"/>
<dbReference type="Gene3D" id="3.40.640.10">
    <property type="entry name" value="Type I PLP-dependent aspartate aminotransferase-like (Major domain)"/>
    <property type="match status" value="1"/>
</dbReference>
<dbReference type="RefSeq" id="WP_013119009.1">
    <property type="nucleotide sequence ID" value="NC_014152.1"/>
</dbReference>
<evidence type="ECO:0000259" key="7">
    <source>
        <dbReference type="Pfam" id="PF03711"/>
    </source>
</evidence>
<accession>D5X8Y0</accession>
<evidence type="ECO:0000256" key="2">
    <source>
        <dbReference type="ARBA" id="ARBA00010671"/>
    </source>
</evidence>
<dbReference type="PANTHER" id="PTHR43277:SF4">
    <property type="entry name" value="ARGININE DECARBOXYLASE"/>
    <property type="match status" value="1"/>
</dbReference>
<evidence type="ECO:0000256" key="5">
    <source>
        <dbReference type="ARBA" id="ARBA00023239"/>
    </source>
</evidence>
<dbReference type="SUPFAM" id="SSF55904">
    <property type="entry name" value="Ornithine decarboxylase C-terminal domain"/>
    <property type="match status" value="1"/>
</dbReference>
<keyword evidence="9" id="KW-1185">Reference proteome</keyword>
<proteinExistence type="inferred from homology"/>
<reference evidence="8 9" key="1">
    <citation type="submission" date="2010-05" db="EMBL/GenBank/DDBJ databases">
        <title>Complete sequence of Thermincola sp. JR.</title>
        <authorList>
            <consortium name="US DOE Joint Genome Institute"/>
            <person name="Lucas S."/>
            <person name="Copeland A."/>
            <person name="Lapidus A."/>
            <person name="Cheng J.-F."/>
            <person name="Bruce D."/>
            <person name="Goodwin L."/>
            <person name="Pitluck S."/>
            <person name="Chertkov O."/>
            <person name="Detter J.C."/>
            <person name="Han C."/>
            <person name="Tapia R."/>
            <person name="Land M."/>
            <person name="Hauser L."/>
            <person name="Kyrpides N."/>
            <person name="Mikhailova N."/>
            <person name="Hazen T.C."/>
            <person name="Woyke T."/>
        </authorList>
    </citation>
    <scope>NUCLEOTIDE SEQUENCE [LARGE SCALE GENOMIC DNA]</scope>
    <source>
        <strain evidence="8 9">JR</strain>
    </source>
</reference>
<keyword evidence="4" id="KW-0663">Pyridoxal phosphate</keyword>
<keyword evidence="5" id="KW-0456">Lyase</keyword>
<evidence type="ECO:0000259" key="6">
    <source>
        <dbReference type="Pfam" id="PF01276"/>
    </source>
</evidence>
<dbReference type="SUPFAM" id="SSF53383">
    <property type="entry name" value="PLP-dependent transferases"/>
    <property type="match status" value="1"/>
</dbReference>
<dbReference type="InterPro" id="IPR000310">
    <property type="entry name" value="Orn/Lys/Arg_deCO2ase_major_dom"/>
</dbReference>
<dbReference type="KEGG" id="tjr:TherJR_0084"/>
<evidence type="ECO:0000313" key="8">
    <source>
        <dbReference type="EMBL" id="ADG80980.1"/>
    </source>
</evidence>
<dbReference type="Gene3D" id="3.90.100.10">
    <property type="entry name" value="Orn/Lys/Arg decarboxylase, C-terminal domain"/>
    <property type="match status" value="1"/>
</dbReference>
<dbReference type="CDD" id="cd00615">
    <property type="entry name" value="Orn_deC_like"/>
    <property type="match status" value="1"/>
</dbReference>
<dbReference type="eggNOG" id="COG1982">
    <property type="taxonomic scope" value="Bacteria"/>
</dbReference>
<dbReference type="InterPro" id="IPR036633">
    <property type="entry name" value="Prn/Lys/Arg_de-COase_C_sf"/>
</dbReference>
<dbReference type="InterPro" id="IPR008286">
    <property type="entry name" value="Prn/Lys/Arg_de-COase_C"/>
</dbReference>
<comment type="cofactor">
    <cofactor evidence="1">
        <name>pyridoxal 5'-phosphate</name>
        <dbReference type="ChEBI" id="CHEBI:597326"/>
    </cofactor>
</comment>
<sequence length="488" mass="53400">MDLNQKDVPIVGALEFYRKARYFSFHMPGHKNGEGIDRRLASITGREFYKIDLTELPGLDDLHAPQECIKKAQELAAAAFGAGKTFFSVNGTSCGIQAAIMACCKEGDAIVLPRNAHRSALAGLILSGARPVWVPAELERNFGIPLHPAPRKFLELLDTGKHIKAVFCINPTYHGFSAELSPIIENAHRLGVPVIIDEAHGPHFHFHNMLPASAMDLGADIAIQSTHKMLTALNQGSMLHVGRESLIKPEAVFEQLTILQTTSPSYLILASLDTARMQMAVNGEKLLEKTIDMALNLKQKIETIGGIRCAPTDDPCKLLISVKELGATGFAVAEYLRENFNVQVELADLFNILLLITFGNTKEDCQRVVDGLNSLAGSSMDKRQAAPKRAAALFKVSTLPECELTPREAWFSVKRAVPVEEARGCISAEIVAPYPPGIPLLCPGEKINDEIINQIKEIRAMEIGVQGSRDPKLLHIQVVDSLRRITAL</sequence>
<evidence type="ECO:0000256" key="4">
    <source>
        <dbReference type="ARBA" id="ARBA00022898"/>
    </source>
</evidence>